<accession>A0A0V1BGJ2</accession>
<dbReference type="AlphaFoldDB" id="A0A0V1BGJ2"/>
<organism evidence="1 2">
    <name type="scientific">Trichinella spiralis</name>
    <name type="common">Trichina worm</name>
    <dbReference type="NCBI Taxonomy" id="6334"/>
    <lineage>
        <taxon>Eukaryota</taxon>
        <taxon>Metazoa</taxon>
        <taxon>Ecdysozoa</taxon>
        <taxon>Nematoda</taxon>
        <taxon>Enoplea</taxon>
        <taxon>Dorylaimia</taxon>
        <taxon>Trichinellida</taxon>
        <taxon>Trichinellidae</taxon>
        <taxon>Trichinella</taxon>
    </lineage>
</organism>
<protein>
    <submittedName>
        <fullName evidence="1">Uncharacterized protein</fullName>
    </submittedName>
</protein>
<evidence type="ECO:0000313" key="1">
    <source>
        <dbReference type="EMBL" id="KRY36093.1"/>
    </source>
</evidence>
<proteinExistence type="predicted"/>
<gene>
    <name evidence="1" type="ORF">T01_1532</name>
</gene>
<reference evidence="1 2" key="1">
    <citation type="submission" date="2015-01" db="EMBL/GenBank/DDBJ databases">
        <title>Evolution of Trichinella species and genotypes.</title>
        <authorList>
            <person name="Korhonen P.K."/>
            <person name="Edoardo P."/>
            <person name="Giuseppe L.R."/>
            <person name="Gasser R.B."/>
        </authorList>
    </citation>
    <scope>NUCLEOTIDE SEQUENCE [LARGE SCALE GENOMIC DNA]</scope>
    <source>
        <strain evidence="1">ISS3</strain>
    </source>
</reference>
<keyword evidence="2" id="KW-1185">Reference proteome</keyword>
<sequence length="77" mass="8969">MHCIHLSIKEKARQTDQSKKENVNIFISTSTLRTAHEKQQNESTARIARITALRLFESTAKIALNRLHFIMHKMTHN</sequence>
<dbReference type="OrthoDB" id="10554764at2759"/>
<evidence type="ECO:0000313" key="2">
    <source>
        <dbReference type="Proteomes" id="UP000054776"/>
    </source>
</evidence>
<comment type="caution">
    <text evidence="1">The sequence shown here is derived from an EMBL/GenBank/DDBJ whole genome shotgun (WGS) entry which is preliminary data.</text>
</comment>
<dbReference type="InParanoid" id="A0A0V1BGJ2"/>
<dbReference type="EMBL" id="JYDH01000046">
    <property type="protein sequence ID" value="KRY36093.1"/>
    <property type="molecule type" value="Genomic_DNA"/>
</dbReference>
<dbReference type="Proteomes" id="UP000054776">
    <property type="component" value="Unassembled WGS sequence"/>
</dbReference>
<name>A0A0V1BGJ2_TRISP</name>